<name>A0A380HJL6_STASA</name>
<protein>
    <submittedName>
        <fullName evidence="2">Membrane protein</fullName>
    </submittedName>
</protein>
<reference evidence="2 3" key="1">
    <citation type="submission" date="2018-06" db="EMBL/GenBank/DDBJ databases">
        <authorList>
            <consortium name="Pathogen Informatics"/>
            <person name="Doyle S."/>
        </authorList>
    </citation>
    <scope>NUCLEOTIDE SEQUENCE [LARGE SCALE GENOMIC DNA]</scope>
    <source>
        <strain evidence="2 3">NCTC7688</strain>
    </source>
</reference>
<dbReference type="RefSeq" id="WP_002482747.1">
    <property type="nucleotide sequence ID" value="NZ_CAXOKG010000013.1"/>
</dbReference>
<dbReference type="AlphaFoldDB" id="A0A380HJL6"/>
<accession>A0A380HJL6</accession>
<sequence length="159" mass="19191">MINDQLFKKSPKEAIKYYYLTEGLEFIVHLIVMMVLIFLWSHFNWWHFLIYIFIFLILIDIVYAAFGPWIKYHYTYYRIGENDIEVKYDFFFKSQKFVKLERMQYIERKYNPILKRLGLAKASLVTAGHHVTFPLLSIKDAETFEAISLDYLRGADYDV</sequence>
<evidence type="ECO:0000259" key="1">
    <source>
        <dbReference type="Pfam" id="PF03703"/>
    </source>
</evidence>
<evidence type="ECO:0000313" key="2">
    <source>
        <dbReference type="EMBL" id="SUM82468.1"/>
    </source>
</evidence>
<evidence type="ECO:0000313" key="3">
    <source>
        <dbReference type="Proteomes" id="UP000254707"/>
    </source>
</evidence>
<proteinExistence type="predicted"/>
<dbReference type="PANTHER" id="PTHR34473">
    <property type="entry name" value="UPF0699 TRANSMEMBRANE PROTEIN YDBS"/>
    <property type="match status" value="1"/>
</dbReference>
<dbReference type="Proteomes" id="UP000254707">
    <property type="component" value="Unassembled WGS sequence"/>
</dbReference>
<dbReference type="Pfam" id="PF03703">
    <property type="entry name" value="bPH_2"/>
    <property type="match status" value="1"/>
</dbReference>
<gene>
    <name evidence="2" type="ORF">NCTC7688_00977</name>
</gene>
<dbReference type="PANTHER" id="PTHR34473:SF2">
    <property type="entry name" value="UPF0699 TRANSMEMBRANE PROTEIN YDBT"/>
    <property type="match status" value="1"/>
</dbReference>
<organism evidence="2 3">
    <name type="scientific">Staphylococcus saprophyticus</name>
    <dbReference type="NCBI Taxonomy" id="29385"/>
    <lineage>
        <taxon>Bacteria</taxon>
        <taxon>Bacillati</taxon>
        <taxon>Bacillota</taxon>
        <taxon>Bacilli</taxon>
        <taxon>Bacillales</taxon>
        <taxon>Staphylococcaceae</taxon>
        <taxon>Staphylococcus</taxon>
    </lineage>
</organism>
<dbReference type="EMBL" id="UHED01000001">
    <property type="protein sequence ID" value="SUM82468.1"/>
    <property type="molecule type" value="Genomic_DNA"/>
</dbReference>
<dbReference type="InterPro" id="IPR005182">
    <property type="entry name" value="YdbS-like_PH"/>
</dbReference>
<feature type="domain" description="YdbS-like PH" evidence="1">
    <location>
        <begin position="75"/>
        <end position="146"/>
    </location>
</feature>